<evidence type="ECO:0000313" key="16">
    <source>
        <dbReference type="EMBL" id="OYD15085.1"/>
    </source>
</evidence>
<dbReference type="GO" id="GO:0032977">
    <property type="term" value="F:membrane insertase activity"/>
    <property type="evidence" value="ECO:0007669"/>
    <property type="project" value="InterPro"/>
</dbReference>
<evidence type="ECO:0000256" key="13">
    <source>
        <dbReference type="HAMAP-Rule" id="MF_01810"/>
    </source>
</evidence>
<dbReference type="GO" id="GO:0051205">
    <property type="term" value="P:protein insertion into membrane"/>
    <property type="evidence" value="ECO:0007669"/>
    <property type="project" value="TreeGrafter"/>
</dbReference>
<comment type="subunit">
    <text evidence="13">Interacts with the Sec translocase complex via SecD. Specifically interacts with transmembrane segments of nascent integral membrane proteins during membrane integration.</text>
</comment>
<dbReference type="NCBIfam" id="TIGR03593">
    <property type="entry name" value="yidC_nterm"/>
    <property type="match status" value="1"/>
</dbReference>
<keyword evidence="10 13" id="KW-0143">Chaperone</keyword>
<dbReference type="Pfam" id="PF02096">
    <property type="entry name" value="60KD_IMP"/>
    <property type="match status" value="1"/>
</dbReference>
<dbReference type="HAMAP" id="MF_01810">
    <property type="entry name" value="YidC_type1"/>
    <property type="match status" value="1"/>
</dbReference>
<name>A0A235BU45_UNCW3</name>
<evidence type="ECO:0000259" key="15">
    <source>
        <dbReference type="Pfam" id="PF14849"/>
    </source>
</evidence>
<proteinExistence type="inferred from homology"/>
<feature type="domain" description="Membrane insertase YidC/Oxa/ALB C-terminal" evidence="14">
    <location>
        <begin position="351"/>
        <end position="531"/>
    </location>
</feature>
<sequence>MDKTTVLAIILIIIVLVFWNIFMVRRVKPTPPAAEVETADTTVVEEKEPIIEKEKILTVTAKLDTIETPLVSAVFSNVGGSVVKYTLKKYKHHSDGFVQLVPTGRECITDIIMIDGKSYNLKDSVYTLKERTENSITYTLLLDEDREIVKKYTFSYTDYAALLSLNLPDLESYTVAWDGGLLFTEKNQQEELRYFSAVALTEGGLISTSLSSLPYAGEKIPSVAVKWAGIKNKYFLASIIPEKVETRGIKIRRFSKSPPRGGGCIPGGRGCSPTGGKTINPDDVRMGVHLTTRPQSTLEFLLFIGPLDYRLLSSYKVGLEDACYMGWKFIKPISRGILFVIMFFGRFIPNYGLVVIIFALLITMIFYPITSFNQKTMKKTAELQPKLRALQKKHAKDPQRLNKATMELYRKSGVNPMSGCLPLVIQMPIFFALYAILQTTINLRGAEFVGWIKDLSQPDPYFVLPILMGITMFLQQKIMGTQATQGESQRMLTYMMPIFLTFIFLSLPSGIVLYWLSYNVFNIAQLFYLKRKAQPATQQITNRSS</sequence>
<comment type="caution">
    <text evidence="16">The sequence shown here is derived from an EMBL/GenBank/DDBJ whole genome shotgun (WGS) entry which is preliminary data.</text>
</comment>
<keyword evidence="9 13" id="KW-0472">Membrane</keyword>
<feature type="transmembrane region" description="Helical" evidence="13">
    <location>
        <begin position="491"/>
        <end position="516"/>
    </location>
</feature>
<evidence type="ECO:0000256" key="11">
    <source>
        <dbReference type="ARBA" id="ARBA00033245"/>
    </source>
</evidence>
<gene>
    <name evidence="13" type="primary">yidC</name>
    <name evidence="16" type="ORF">CH333_06525</name>
</gene>
<dbReference type="PANTHER" id="PTHR12428:SF65">
    <property type="entry name" value="CYTOCHROME C OXIDASE ASSEMBLY PROTEIN COX18, MITOCHONDRIAL"/>
    <property type="match status" value="1"/>
</dbReference>
<dbReference type="GO" id="GO:0015031">
    <property type="term" value="P:protein transport"/>
    <property type="evidence" value="ECO:0007669"/>
    <property type="project" value="UniProtKB-KW"/>
</dbReference>
<keyword evidence="7 13" id="KW-0653">Protein transport</keyword>
<dbReference type="InterPro" id="IPR028053">
    <property type="entry name" value="Membr_insert_YidC_N"/>
</dbReference>
<evidence type="ECO:0000256" key="4">
    <source>
        <dbReference type="ARBA" id="ARBA00022448"/>
    </source>
</evidence>
<accession>A0A235BU45</accession>
<organism evidence="16 17">
    <name type="scientific">candidate division WOR-3 bacterium JGI_Cruoil_03_44_89</name>
    <dbReference type="NCBI Taxonomy" id="1973748"/>
    <lineage>
        <taxon>Bacteria</taxon>
        <taxon>Bacteria division WOR-3</taxon>
    </lineage>
</organism>
<feature type="transmembrane region" description="Helical" evidence="13">
    <location>
        <begin position="420"/>
        <end position="441"/>
    </location>
</feature>
<feature type="transmembrane region" description="Helical" evidence="13">
    <location>
        <begin position="351"/>
        <end position="369"/>
    </location>
</feature>
<evidence type="ECO:0000256" key="1">
    <source>
        <dbReference type="ARBA" id="ARBA00004429"/>
    </source>
</evidence>
<dbReference type="PANTHER" id="PTHR12428">
    <property type="entry name" value="OXA1"/>
    <property type="match status" value="1"/>
</dbReference>
<dbReference type="Gene3D" id="2.70.98.90">
    <property type="match status" value="1"/>
</dbReference>
<dbReference type="CDD" id="cd20070">
    <property type="entry name" value="5TM_YidC_Alb3"/>
    <property type="match status" value="1"/>
</dbReference>
<feature type="transmembrane region" description="Helical" evidence="13">
    <location>
        <begin position="461"/>
        <end position="479"/>
    </location>
</feature>
<keyword evidence="5 13" id="KW-1003">Cell membrane</keyword>
<keyword evidence="6 13" id="KW-0812">Transmembrane</keyword>
<evidence type="ECO:0000256" key="5">
    <source>
        <dbReference type="ARBA" id="ARBA00022475"/>
    </source>
</evidence>
<feature type="transmembrane region" description="Helical" evidence="13">
    <location>
        <begin position="6"/>
        <end position="24"/>
    </location>
</feature>
<evidence type="ECO:0000256" key="3">
    <source>
        <dbReference type="ARBA" id="ARBA00015325"/>
    </source>
</evidence>
<feature type="domain" description="Membrane insertase YidC N-terminal" evidence="15">
    <location>
        <begin position="65"/>
        <end position="328"/>
    </location>
</feature>
<protein>
    <recommendedName>
        <fullName evidence="3 13">Membrane protein insertase YidC</fullName>
    </recommendedName>
    <alternativeName>
        <fullName evidence="12 13">Foldase YidC</fullName>
    </alternativeName>
    <alternativeName>
        <fullName evidence="11 13">Membrane integrase YidC</fullName>
    </alternativeName>
    <alternativeName>
        <fullName evidence="13">Membrane protein YidC</fullName>
    </alternativeName>
</protein>
<comment type="subcellular location">
    <subcellularLocation>
        <location evidence="1">Cell inner membrane</location>
        <topology evidence="1">Multi-pass membrane protein</topology>
    </subcellularLocation>
    <subcellularLocation>
        <location evidence="13">Cell membrane</location>
        <topology evidence="13">Multi-pass membrane protein</topology>
    </subcellularLocation>
</comment>
<comment type="similarity">
    <text evidence="2 13">Belongs to the OXA1/ALB3/YidC family. Type 1 subfamily.</text>
</comment>
<dbReference type="GO" id="GO:0005886">
    <property type="term" value="C:plasma membrane"/>
    <property type="evidence" value="ECO:0007669"/>
    <property type="project" value="UniProtKB-SubCell"/>
</dbReference>
<evidence type="ECO:0000256" key="2">
    <source>
        <dbReference type="ARBA" id="ARBA00010527"/>
    </source>
</evidence>
<dbReference type="Proteomes" id="UP000215215">
    <property type="component" value="Unassembled WGS sequence"/>
</dbReference>
<dbReference type="NCBIfam" id="TIGR03592">
    <property type="entry name" value="yidC_oxa1_cterm"/>
    <property type="match status" value="1"/>
</dbReference>
<evidence type="ECO:0000256" key="7">
    <source>
        <dbReference type="ARBA" id="ARBA00022927"/>
    </source>
</evidence>
<evidence type="ECO:0000256" key="6">
    <source>
        <dbReference type="ARBA" id="ARBA00022692"/>
    </source>
</evidence>
<dbReference type="InterPro" id="IPR019998">
    <property type="entry name" value="Membr_insert_YidC"/>
</dbReference>
<dbReference type="CDD" id="cd19961">
    <property type="entry name" value="EcYidC-like_peri"/>
    <property type="match status" value="1"/>
</dbReference>
<evidence type="ECO:0000259" key="14">
    <source>
        <dbReference type="Pfam" id="PF02096"/>
    </source>
</evidence>
<dbReference type="PRINTS" id="PR00701">
    <property type="entry name" value="60KDINNERMP"/>
</dbReference>
<dbReference type="PRINTS" id="PR01900">
    <property type="entry name" value="YIDCPROTEIN"/>
</dbReference>
<keyword evidence="8 13" id="KW-1133">Transmembrane helix</keyword>
<evidence type="ECO:0000256" key="12">
    <source>
        <dbReference type="ARBA" id="ARBA00033342"/>
    </source>
</evidence>
<dbReference type="EMBL" id="NOZQ01000143">
    <property type="protein sequence ID" value="OYD15085.1"/>
    <property type="molecule type" value="Genomic_DNA"/>
</dbReference>
<dbReference type="AlphaFoldDB" id="A0A235BU45"/>
<dbReference type="InterPro" id="IPR001708">
    <property type="entry name" value="YidC/ALB3/OXA1/COX18"/>
</dbReference>
<keyword evidence="4 13" id="KW-0813">Transport</keyword>
<dbReference type="InterPro" id="IPR038221">
    <property type="entry name" value="YidC_periplasmic_sf"/>
</dbReference>
<evidence type="ECO:0000313" key="17">
    <source>
        <dbReference type="Proteomes" id="UP000215215"/>
    </source>
</evidence>
<comment type="function">
    <text evidence="13">Required for the insertion and/or proper folding and/or complex formation of integral membrane proteins into the membrane. Involved in integration of membrane proteins that insert both dependently and independently of the Sec translocase complex, as well as at least some lipoproteins. Aids folding of multispanning membrane proteins.</text>
</comment>
<dbReference type="InterPro" id="IPR047196">
    <property type="entry name" value="YidC_ALB_C"/>
</dbReference>
<evidence type="ECO:0000256" key="8">
    <source>
        <dbReference type="ARBA" id="ARBA00022989"/>
    </source>
</evidence>
<dbReference type="InterPro" id="IPR028055">
    <property type="entry name" value="YidC/Oxa/ALB_C"/>
</dbReference>
<evidence type="ECO:0000256" key="10">
    <source>
        <dbReference type="ARBA" id="ARBA00023186"/>
    </source>
</evidence>
<dbReference type="Pfam" id="PF14849">
    <property type="entry name" value="YidC_periplas"/>
    <property type="match status" value="1"/>
</dbReference>
<reference evidence="16 17" key="1">
    <citation type="submission" date="2017-07" db="EMBL/GenBank/DDBJ databases">
        <title>Recovery of genomes from metagenomes via a dereplication, aggregation, and scoring strategy.</title>
        <authorList>
            <person name="Sieber C.M."/>
            <person name="Probst A.J."/>
            <person name="Sharrar A."/>
            <person name="Thomas B.C."/>
            <person name="Hess M."/>
            <person name="Tringe S.G."/>
            <person name="Banfield J.F."/>
        </authorList>
    </citation>
    <scope>NUCLEOTIDE SEQUENCE [LARGE SCALE GENOMIC DNA]</scope>
    <source>
        <strain evidence="16">JGI_Cruoil_03_44_89</strain>
    </source>
</reference>
<evidence type="ECO:0000256" key="9">
    <source>
        <dbReference type="ARBA" id="ARBA00023136"/>
    </source>
</evidence>